<keyword evidence="6" id="KW-1185">Reference proteome</keyword>
<dbReference type="InterPro" id="IPR018976">
    <property type="entry name" value="Imelysin-like"/>
</dbReference>
<evidence type="ECO:0000259" key="4">
    <source>
        <dbReference type="Pfam" id="PF09375"/>
    </source>
</evidence>
<comment type="subcellular location">
    <subcellularLocation>
        <location evidence="1">Cell envelope</location>
    </subcellularLocation>
</comment>
<accession>A0ABV5GR23</accession>
<dbReference type="Gene3D" id="1.20.1420.20">
    <property type="entry name" value="M75 peptidase, HXXE motif"/>
    <property type="match status" value="1"/>
</dbReference>
<evidence type="ECO:0000313" key="6">
    <source>
        <dbReference type="Proteomes" id="UP001589607"/>
    </source>
</evidence>
<evidence type="ECO:0000256" key="1">
    <source>
        <dbReference type="ARBA" id="ARBA00004196"/>
    </source>
</evidence>
<gene>
    <name evidence="5" type="ORF">ACFFVF_15070</name>
</gene>
<evidence type="ECO:0000313" key="5">
    <source>
        <dbReference type="EMBL" id="MFB9097838.1"/>
    </source>
</evidence>
<feature type="signal peptide" evidence="3">
    <location>
        <begin position="1"/>
        <end position="21"/>
    </location>
</feature>
<dbReference type="Proteomes" id="UP001589607">
    <property type="component" value="Unassembled WGS sequence"/>
</dbReference>
<dbReference type="RefSeq" id="WP_236458041.1">
    <property type="nucleotide sequence ID" value="NZ_CBCSGE010000008.1"/>
</dbReference>
<comment type="caution">
    <text evidence="5">The sequence shown here is derived from an EMBL/GenBank/DDBJ whole genome shotgun (WGS) entry which is preliminary data.</text>
</comment>
<organism evidence="5 6">
    <name type="scientific">Flavobacterium jumunjinense</name>
    <dbReference type="NCBI Taxonomy" id="998845"/>
    <lineage>
        <taxon>Bacteria</taxon>
        <taxon>Pseudomonadati</taxon>
        <taxon>Bacteroidota</taxon>
        <taxon>Flavobacteriia</taxon>
        <taxon>Flavobacteriales</taxon>
        <taxon>Flavobacteriaceae</taxon>
        <taxon>Flavobacterium</taxon>
    </lineage>
</organism>
<dbReference type="CDD" id="cd14657">
    <property type="entry name" value="Imelysin_IrpA-like"/>
    <property type="match status" value="1"/>
</dbReference>
<sequence>MKKLSILKLSTLVLITGLAFNSCQKDDETTDNSREILEDKVIENYANLVYENYLQSYNDAVSLETAINAFIANPDQTLFDNAKNAWKTARESYGTTEAFRFIDGPIDDANGPEALLNSWPLDENYIDYVNGAVNSGIINDLVTYPNITKTLLVDLNAIDEANETNVSVGYHAIEFLLWGQDLTIPSANLAGQRQYTDYVDGGTAANQNRRRQYLSICADLLTDHLDYLVDQWKPNGTYRNQFVSLNNKTAITKIFTGAIVLVYSELAVERVSTALYNQDQEDEHSCFSDNTHRDVRLNLKGVINVYKGTYGSVAGESLEDLVNSVNTTAANDTSNAITDAVSKTNATLIPFDLAIANGPTSIEGAKVKSAFDAMQLLGSNLKAGAEKLGITIQ</sequence>
<name>A0ABV5GR23_9FLAO</name>
<dbReference type="Pfam" id="PF09375">
    <property type="entry name" value="Peptidase_M75"/>
    <property type="match status" value="1"/>
</dbReference>
<evidence type="ECO:0000256" key="3">
    <source>
        <dbReference type="SAM" id="SignalP"/>
    </source>
</evidence>
<feature type="domain" description="Imelysin-like" evidence="4">
    <location>
        <begin position="50"/>
        <end position="357"/>
    </location>
</feature>
<keyword evidence="2 3" id="KW-0732">Signal</keyword>
<reference evidence="5 6" key="1">
    <citation type="submission" date="2024-09" db="EMBL/GenBank/DDBJ databases">
        <authorList>
            <person name="Sun Q."/>
            <person name="Mori K."/>
        </authorList>
    </citation>
    <scope>NUCLEOTIDE SEQUENCE [LARGE SCALE GENOMIC DNA]</scope>
    <source>
        <strain evidence="5 6">CECT 7955</strain>
    </source>
</reference>
<dbReference type="EMBL" id="JBHMEY010000066">
    <property type="protein sequence ID" value="MFB9097838.1"/>
    <property type="molecule type" value="Genomic_DNA"/>
</dbReference>
<evidence type="ECO:0000256" key="2">
    <source>
        <dbReference type="ARBA" id="ARBA00022729"/>
    </source>
</evidence>
<proteinExistence type="predicted"/>
<dbReference type="InterPro" id="IPR038352">
    <property type="entry name" value="Imelysin_sf"/>
</dbReference>
<protein>
    <submittedName>
        <fullName evidence="5">Imelysin family protein</fullName>
    </submittedName>
</protein>
<feature type="chain" id="PRO_5047380305" evidence="3">
    <location>
        <begin position="22"/>
        <end position="393"/>
    </location>
</feature>